<organism evidence="2 3">
    <name type="scientific">Daeguia caeni</name>
    <dbReference type="NCBI Taxonomy" id="439612"/>
    <lineage>
        <taxon>Bacteria</taxon>
        <taxon>Pseudomonadati</taxon>
        <taxon>Pseudomonadota</taxon>
        <taxon>Alphaproteobacteria</taxon>
        <taxon>Hyphomicrobiales</taxon>
        <taxon>Brucellaceae</taxon>
        <taxon>Daeguia</taxon>
    </lineage>
</organism>
<feature type="transmembrane region" description="Helical" evidence="1">
    <location>
        <begin position="87"/>
        <end position="106"/>
    </location>
</feature>
<comment type="caution">
    <text evidence="2">The sequence shown here is derived from an EMBL/GenBank/DDBJ whole genome shotgun (WGS) entry which is preliminary data.</text>
</comment>
<keyword evidence="1" id="KW-1133">Transmembrane helix</keyword>
<sequence length="188" mass="21140">MKSLAFFSCMLAGCLFLRTAFLQWASSRREAFWLAALAVGFLFLGMEEISWGQWFIGWETPATFEGNLQHETNLHNMSFIHFYAHEIGLAVFSIYFVIIPLIYHGIPMTSPLFDKIGLPIADLSIAALFATVFILFIRPFSLLYGASAGGALNYGEMQEFIYEFCALLLAYQCWRKAKAHGAYSAANS</sequence>
<keyword evidence="1" id="KW-0472">Membrane</keyword>
<gene>
    <name evidence="2" type="ORF">ACFO1V_02940</name>
</gene>
<evidence type="ECO:0000313" key="2">
    <source>
        <dbReference type="EMBL" id="MFC4624191.1"/>
    </source>
</evidence>
<name>A0ABV9H181_9HYPH</name>
<feature type="transmembrane region" description="Helical" evidence="1">
    <location>
        <begin position="118"/>
        <end position="137"/>
    </location>
</feature>
<keyword evidence="1" id="KW-0812">Transmembrane</keyword>
<evidence type="ECO:0000313" key="3">
    <source>
        <dbReference type="Proteomes" id="UP001596042"/>
    </source>
</evidence>
<dbReference type="EMBL" id="JBHSEL010000031">
    <property type="protein sequence ID" value="MFC4624191.1"/>
    <property type="molecule type" value="Genomic_DNA"/>
</dbReference>
<keyword evidence="3" id="KW-1185">Reference proteome</keyword>
<dbReference type="RefSeq" id="WP_374832373.1">
    <property type="nucleotide sequence ID" value="NZ_JBHEEZ010000014.1"/>
</dbReference>
<accession>A0ABV9H181</accession>
<protein>
    <recommendedName>
        <fullName evidence="4">Lycopene cyclase domain-containing protein</fullName>
    </recommendedName>
</protein>
<evidence type="ECO:0000256" key="1">
    <source>
        <dbReference type="SAM" id="Phobius"/>
    </source>
</evidence>
<proteinExistence type="predicted"/>
<feature type="transmembrane region" description="Helical" evidence="1">
    <location>
        <begin position="32"/>
        <end position="51"/>
    </location>
</feature>
<evidence type="ECO:0008006" key="4">
    <source>
        <dbReference type="Google" id="ProtNLM"/>
    </source>
</evidence>
<reference evidence="3" key="1">
    <citation type="journal article" date="2019" name="Int. J. Syst. Evol. Microbiol.">
        <title>The Global Catalogue of Microorganisms (GCM) 10K type strain sequencing project: providing services to taxonomists for standard genome sequencing and annotation.</title>
        <authorList>
            <consortium name="The Broad Institute Genomics Platform"/>
            <consortium name="The Broad Institute Genome Sequencing Center for Infectious Disease"/>
            <person name="Wu L."/>
            <person name="Ma J."/>
        </authorList>
    </citation>
    <scope>NUCLEOTIDE SEQUENCE [LARGE SCALE GENOMIC DNA]</scope>
    <source>
        <strain evidence="3">CGMCC 1.15731</strain>
    </source>
</reference>
<dbReference type="Proteomes" id="UP001596042">
    <property type="component" value="Unassembled WGS sequence"/>
</dbReference>